<accession>A0A6C0LBL7</accession>
<dbReference type="AlphaFoldDB" id="A0A6C0LBL7"/>
<dbReference type="GO" id="GO:0032259">
    <property type="term" value="P:methylation"/>
    <property type="evidence" value="ECO:0007669"/>
    <property type="project" value="UniProtKB-KW"/>
</dbReference>
<name>A0A6C0LBL7_9ZZZZ</name>
<dbReference type="SUPFAM" id="SSF53335">
    <property type="entry name" value="S-adenosyl-L-methionine-dependent methyltransferases"/>
    <property type="match status" value="1"/>
</dbReference>
<evidence type="ECO:0000256" key="1">
    <source>
        <dbReference type="ARBA" id="ARBA00022603"/>
    </source>
</evidence>
<dbReference type="GO" id="GO:0005737">
    <property type="term" value="C:cytoplasm"/>
    <property type="evidence" value="ECO:0007669"/>
    <property type="project" value="TreeGrafter"/>
</dbReference>
<dbReference type="EMBL" id="MN740466">
    <property type="protein sequence ID" value="QHU27963.1"/>
    <property type="molecule type" value="Genomic_DNA"/>
</dbReference>
<dbReference type="InterPro" id="IPR001091">
    <property type="entry name" value="RM_Methyltransferase"/>
</dbReference>
<dbReference type="InterPro" id="IPR029063">
    <property type="entry name" value="SAM-dependent_MTases_sf"/>
</dbReference>
<dbReference type="GO" id="GO:0008170">
    <property type="term" value="F:N-methyltransferase activity"/>
    <property type="evidence" value="ECO:0007669"/>
    <property type="project" value="InterPro"/>
</dbReference>
<dbReference type="InterPro" id="IPR002941">
    <property type="entry name" value="DNA_methylase_N4/N6"/>
</dbReference>
<feature type="domain" description="DNA methylase N-4/N-6" evidence="3">
    <location>
        <begin position="127"/>
        <end position="404"/>
    </location>
</feature>
<evidence type="ECO:0000256" key="2">
    <source>
        <dbReference type="ARBA" id="ARBA00022679"/>
    </source>
</evidence>
<keyword evidence="1" id="KW-0489">Methyltransferase</keyword>
<evidence type="ECO:0000313" key="4">
    <source>
        <dbReference type="EMBL" id="QHU27963.1"/>
    </source>
</evidence>
<keyword evidence="2" id="KW-0808">Transferase</keyword>
<dbReference type="PANTHER" id="PTHR13370:SF3">
    <property type="entry name" value="TRNA (GUANINE(10)-N2)-METHYLTRANSFERASE HOMOLOG"/>
    <property type="match status" value="1"/>
</dbReference>
<proteinExistence type="predicted"/>
<protein>
    <recommendedName>
        <fullName evidence="3">DNA methylase N-4/N-6 domain-containing protein</fullName>
    </recommendedName>
</protein>
<sequence>MYMTEKCIEGIAGKDIKTDTLQISSTISMTSTISTISMTSTITKDMDYKSRALQELKELCKERQIKGISGKSKAQIIKLLEASDISLLTQESIIASQPASINLSDMINKIFHAECIEMMQKIPDSSIDMVCTDPPYFLDGLGNDWNKQTLDNKGSSAIVGNLPKGMRFDRNQSKKFNEFYSKVSSEVYRILKPGGAFISFSSPRLYHSMAMAIEDAGFEIRDMLGWIYTQSQVKAFSQNHIIENDKKMNPEQKQALKDACNNWKTPQLKPAIEPMCLAVKPIEGRYIDNFQKYGTGLMNTSEETKTGEGFFPSNIITTDNIEESMDRVFLVSKPNKKEKGEYNTHLSVKPVSLIAHLLKLFSKEGAIILDPFMGSGTTAVACIQSKRKYIGFDINTEYIKITEKRIEEELADMATATATAVAATTTI</sequence>
<dbReference type="PRINTS" id="PR00508">
    <property type="entry name" value="S21N4MTFRASE"/>
</dbReference>
<reference evidence="4" key="1">
    <citation type="journal article" date="2020" name="Nature">
        <title>Giant virus diversity and host interactions through global metagenomics.</title>
        <authorList>
            <person name="Schulz F."/>
            <person name="Roux S."/>
            <person name="Paez-Espino D."/>
            <person name="Jungbluth S."/>
            <person name="Walsh D.A."/>
            <person name="Denef V.J."/>
            <person name="McMahon K.D."/>
            <person name="Konstantinidis K.T."/>
            <person name="Eloe-Fadrosh E.A."/>
            <person name="Kyrpides N.C."/>
            <person name="Woyke T."/>
        </authorList>
    </citation>
    <scope>NUCLEOTIDE SEQUENCE</scope>
    <source>
        <strain evidence="4">GVMAG-M-3300027769-26</strain>
    </source>
</reference>
<dbReference type="Pfam" id="PF01555">
    <property type="entry name" value="N6_N4_Mtase"/>
    <property type="match status" value="1"/>
</dbReference>
<dbReference type="GO" id="GO:0003677">
    <property type="term" value="F:DNA binding"/>
    <property type="evidence" value="ECO:0007669"/>
    <property type="project" value="InterPro"/>
</dbReference>
<organism evidence="4">
    <name type="scientific">viral metagenome</name>
    <dbReference type="NCBI Taxonomy" id="1070528"/>
    <lineage>
        <taxon>unclassified sequences</taxon>
        <taxon>metagenomes</taxon>
        <taxon>organismal metagenomes</taxon>
    </lineage>
</organism>
<dbReference type="Gene3D" id="3.40.50.150">
    <property type="entry name" value="Vaccinia Virus protein VP39"/>
    <property type="match status" value="1"/>
</dbReference>
<evidence type="ECO:0000259" key="3">
    <source>
        <dbReference type="Pfam" id="PF01555"/>
    </source>
</evidence>
<dbReference type="PANTHER" id="PTHR13370">
    <property type="entry name" value="RNA METHYLASE-RELATED"/>
    <property type="match status" value="1"/>
</dbReference>